<dbReference type="InterPro" id="IPR000073">
    <property type="entry name" value="AB_hydrolase_1"/>
</dbReference>
<accession>A0A2S5T358</accession>
<organism evidence="2 3">
    <name type="scientific">Caldimonas thermodepolymerans</name>
    <dbReference type="NCBI Taxonomy" id="215580"/>
    <lineage>
        <taxon>Bacteria</taxon>
        <taxon>Pseudomonadati</taxon>
        <taxon>Pseudomonadota</taxon>
        <taxon>Betaproteobacteria</taxon>
        <taxon>Burkholderiales</taxon>
        <taxon>Sphaerotilaceae</taxon>
        <taxon>Caldimonas</taxon>
    </lineage>
</organism>
<protein>
    <submittedName>
        <fullName evidence="2">Permease</fullName>
    </submittedName>
</protein>
<name>A0A2S5T358_9BURK</name>
<dbReference type="PANTHER" id="PTHR37946">
    <property type="entry name" value="SLL1969 PROTEIN"/>
    <property type="match status" value="1"/>
</dbReference>
<proteinExistence type="predicted"/>
<gene>
    <name evidence="2" type="ORF">C1702_12755</name>
</gene>
<dbReference type="RefSeq" id="WP_104358092.1">
    <property type="nucleotide sequence ID" value="NZ_CALFFA010000048.1"/>
</dbReference>
<dbReference type="SUPFAM" id="SSF53474">
    <property type="entry name" value="alpha/beta-Hydrolases"/>
    <property type="match status" value="1"/>
</dbReference>
<dbReference type="Proteomes" id="UP000239406">
    <property type="component" value="Unassembled WGS sequence"/>
</dbReference>
<dbReference type="AlphaFoldDB" id="A0A2S5T358"/>
<keyword evidence="3" id="KW-1185">Reference proteome</keyword>
<dbReference type="PANTHER" id="PTHR37946:SF1">
    <property type="entry name" value="SLL1969 PROTEIN"/>
    <property type="match status" value="1"/>
</dbReference>
<comment type="caution">
    <text evidence="2">The sequence shown here is derived from an EMBL/GenBank/DDBJ whole genome shotgun (WGS) entry which is preliminary data.</text>
</comment>
<dbReference type="EMBL" id="PSNY01000013">
    <property type="protein sequence ID" value="PPE69359.1"/>
    <property type="molecule type" value="Genomic_DNA"/>
</dbReference>
<feature type="domain" description="AB hydrolase-1" evidence="1">
    <location>
        <begin position="111"/>
        <end position="298"/>
    </location>
</feature>
<evidence type="ECO:0000313" key="3">
    <source>
        <dbReference type="Proteomes" id="UP000239406"/>
    </source>
</evidence>
<dbReference type="InterPro" id="IPR029058">
    <property type="entry name" value="AB_hydrolase_fold"/>
</dbReference>
<evidence type="ECO:0000313" key="2">
    <source>
        <dbReference type="EMBL" id="PPE69359.1"/>
    </source>
</evidence>
<dbReference type="Pfam" id="PF12697">
    <property type="entry name" value="Abhydrolase_6"/>
    <property type="match status" value="1"/>
</dbReference>
<dbReference type="Gene3D" id="3.40.50.1820">
    <property type="entry name" value="alpha/beta hydrolase"/>
    <property type="match status" value="1"/>
</dbReference>
<sequence>MRLARLQQLLTLVLLATALGWAGWMASAGRPVLAVVCALLVLGFHALVLGLEMAVAARVNRDDPAPAASGLQRLRAWWGEVLTAPVVFCWRQPFFPDAVPDDPGAPGRRGVVLVHGFICNRGLWTPWLRRLRARGIPFVAVNLEPVFGSIDRYAAVIEQAVRQLEQHTGCAPVLVGHSMGGLAIRAWMRDFDGDRRVHRVLTIGTPHRGTVLARNARTTNARQMRRDSAWLQQLASQEPAQRYRRFTCFYGHCDNVVFPASTATLPGADNRHVSATAHVRMAFHREVVNEVLAWLEAPASSCESDMAGATPPTR</sequence>
<evidence type="ECO:0000259" key="1">
    <source>
        <dbReference type="Pfam" id="PF12697"/>
    </source>
</evidence>
<reference evidence="2 3" key="1">
    <citation type="submission" date="2018-02" db="EMBL/GenBank/DDBJ databases">
        <title>Reclassifiation of [Polyangium] brachysporum DSM 7029 as Guopingzhaonella breviflexa gen. nov., sp. nov., a member of the family Comamonadaceae.</title>
        <authorList>
            <person name="Tang B."/>
        </authorList>
    </citation>
    <scope>NUCLEOTIDE SEQUENCE [LARGE SCALE GENOMIC DNA]</scope>
    <source>
        <strain evidence="2 3">DSM 15344</strain>
    </source>
</reference>